<dbReference type="PROSITE" id="PS50089">
    <property type="entry name" value="ZF_RING_2"/>
    <property type="match status" value="1"/>
</dbReference>
<evidence type="ECO:0000313" key="17">
    <source>
        <dbReference type="EMBL" id="KAJ6349156.1"/>
    </source>
</evidence>
<dbReference type="InterPro" id="IPR011016">
    <property type="entry name" value="Znf_RING-CH"/>
</dbReference>
<comment type="function">
    <text evidence="15">E3 ubiquitin-protein ligase. Component of the ribosome quality control complex (RQC), a ribosome-associated complex that mediates ubiquitination and extraction of incompletely synthesized nascent chains for proteasomal degradation.</text>
</comment>
<evidence type="ECO:0000256" key="2">
    <source>
        <dbReference type="ARBA" id="ARBA00004514"/>
    </source>
</evidence>
<dbReference type="PANTHER" id="PTHR12389:SF0">
    <property type="entry name" value="E3 UBIQUITIN-PROTEIN LIGASE LISTERIN"/>
    <property type="match status" value="1"/>
</dbReference>
<evidence type="ECO:0000256" key="7">
    <source>
        <dbReference type="ARBA" id="ARBA00022490"/>
    </source>
</evidence>
<dbReference type="InterPro" id="IPR039804">
    <property type="entry name" value="RING-CH-C4HC3_LTN1"/>
</dbReference>
<dbReference type="SMART" id="SM00184">
    <property type="entry name" value="RING"/>
    <property type="match status" value="1"/>
</dbReference>
<dbReference type="InterPro" id="IPR039795">
    <property type="entry name" value="LTN1/Rkr1"/>
</dbReference>
<comment type="catalytic activity">
    <reaction evidence="1 15">
        <text>S-ubiquitinyl-[E2 ubiquitin-conjugating enzyme]-L-cysteine + [acceptor protein]-L-lysine = [E2 ubiquitin-conjugating enzyme]-L-cysteine + N(6)-ubiquitinyl-[acceptor protein]-L-lysine.</text>
        <dbReference type="EC" id="2.3.2.27"/>
    </reaction>
</comment>
<dbReference type="SUPFAM" id="SSF48371">
    <property type="entry name" value="ARM repeat"/>
    <property type="match status" value="1"/>
</dbReference>
<comment type="subcellular location">
    <subcellularLocation>
        <location evidence="2">Cytoplasm</location>
        <location evidence="2">Cytosol</location>
    </subcellularLocation>
</comment>
<dbReference type="InterPro" id="IPR001841">
    <property type="entry name" value="Znf_RING"/>
</dbReference>
<keyword evidence="7" id="KW-0963">Cytoplasm</keyword>
<dbReference type="InterPro" id="IPR054476">
    <property type="entry name" value="Ltn1_N"/>
</dbReference>
<keyword evidence="11 14" id="KW-0863">Zinc-finger</keyword>
<accession>A0ABQ9AN30</accession>
<reference evidence="17" key="1">
    <citation type="submission" date="2022-10" db="EMBL/GenBank/DDBJ databases">
        <authorList>
            <person name="Hyden B.L."/>
            <person name="Feng K."/>
            <person name="Yates T."/>
            <person name="Jawdy S."/>
            <person name="Smart L.B."/>
            <person name="Muchero W."/>
        </authorList>
    </citation>
    <scope>NUCLEOTIDE SEQUENCE</scope>
    <source>
        <tissue evidence="17">Shoot tip</tissue>
    </source>
</reference>
<evidence type="ECO:0000256" key="9">
    <source>
        <dbReference type="ARBA" id="ARBA00022723"/>
    </source>
</evidence>
<dbReference type="EC" id="2.3.2.27" evidence="5 15"/>
<sequence length="1836" mass="206235">MGREKGEAAANRSKSRASSSSLAASLVSSSSAAVTVGFGGYIGSSRFDTDNTTAFLDIDGEVAQQLKRIGRKDPTTKLKALQTLSALFKEKSGKELVLIIPQWGYEYKKLLLDYNREVRRATNETMTNLVTAVGRDLAPYLKSLMGPWWFSQFDSVPEVSSAAKRSLEAAFPAQEKRLDALILCTSEIFMYLEENLKHTPQSISSDKVTAFDELEEMHQQVISSSLLALATLIDVLVCMQSERPGFENITSEPKHASKARETAISFGEKLFSTQKYFLDFLKSKTPAIRSATYSALKSFIKNIPDAFNEGNMKTLAAAILGAFQEKDPTCHSSMWDAILLFSKRFPDSWTSFNVQKTAINRLWHFLRNGCFGSQQVSYPALVILLEILPPKAISGEKFFIDFFQNLWDGRNPSNATNPDRLAFFYALKECFLWGLCNASRICDDSDSTHHFQVSLVDNILVKLLWQEYLFSVTLKNQYGVISEAPGNSLEHGNLPFHHKAVEPLKIKYSRSYFQELGKCIVEILSGVYLLKHDLLSTFSVVFKENCLRMFQPMGNTESTTENVEQVIKFLSLLEKHSVRKGENWPLVYIVGPMLAKSFPLIRSLDTPDGVRLLSVAVSLFGPQKIVQELHIYNESYPDHEDKELQPELFMQVFKGTFVPWCLLEYNSSTSARLDLLLALLNDEYFSAQWQMILSYAINQEKSQSEPGPQDVHYLDLLAMLLEKARTEIAKRKMNNDLIHQFWSTPDEWQHELLESAAVAVACSPSPHVSSAQFLCAVLGGSSKDNFGGSTNFNVENESSINKIEAAQFALKVLGGSFFCLNTVSNEIELVSGILTLVFIIGWENSLDTLEEDVLNDDLKEKIKGRLRFDESLNGFCSKMNDEFWKSLGIDNRKRLGSNLVHFIRSVIFKEDKLGANKITALCFSWVLEVLEYFSTPKGLVNLHTGAVAVDIHATGNLKFVSLVDKLILKIGINRVIAGCVENSLSPPLKETTKEEITSRAWLAAEILCTWKWPGGSAVASFLPLLSAGCRSGNYPLQESLLDSIFNILLDGALVHGESGTQSSFNLWPAFGDELEKVEEPFLRALLSLLVNMFKENIWEGDKAIRLFDLLTHKLFIGEAVNQNCLKILPAIVSVLVRPLCLRSIESEESSSDSQVASLGEKRMQDTVKEWLRRILSFPPLVTWQTGQDMEEWFQLVIVCYPLSAMNDTKSLKLVREISPEERILILDVFRKQRLGVSALVASNQLPLFRILLSKLMVLSVGYCWTEFTEEDWEFFFSNLRSWIQSAVVIMEEVTENVNDLITNSSTSENFHVLKNLKKIVLIPDPYPITVAINALASFSLFCATMELQQPADDTPLITERWDSTRDRILEGILRLFFCTGIAESIASSYSVEAASIVAATRFNNPYFWELVALNVVKSSQHARDRAVKSVEFWGLSKGPISSLYTILFSSTPFPPLQFATYVILSTAPISQLAILEEDATCSLDGETSGDRSSGDLELSSERNIHLKEELSLMIEKLPDEAFEVDLISQERVNVFLAWSLLLSHLWSLSSSSSAREQLVQYVQDSANSLILDCLFQHIPLELCLAHNLKKKDLELPADISEAASAVKTAITTGSLLFSIETLWPIEPKKMTSLAGALFGLMLRILPAYVRGWFTDLRDRTTSSLIESFTRTWCSPPLIVNELSQIKKANFADENFSVSVSKSANEVVATYMKDETGMDLVIRLPPSYPLRPVDVECMRSLGISEVKQRKWLMSMMLFVRNQNGALAEAIQTWKSNFDKEFEGVEECPICYSVIHTTNHSLPRLACRTCKHKFHSACLYKWFSTSHKSSCPLCQSPF</sequence>
<dbReference type="InterPro" id="IPR013083">
    <property type="entry name" value="Znf_RING/FYVE/PHD"/>
</dbReference>
<gene>
    <name evidence="17" type="ORF">OIU77_006691</name>
</gene>
<evidence type="ECO:0000256" key="5">
    <source>
        <dbReference type="ARBA" id="ARBA00012483"/>
    </source>
</evidence>
<dbReference type="Gene3D" id="3.30.40.10">
    <property type="entry name" value="Zinc/RING finger domain, C3HC4 (zinc finger)"/>
    <property type="match status" value="1"/>
</dbReference>
<keyword evidence="9 15" id="KW-0479">Metal-binding</keyword>
<dbReference type="Pfam" id="PF13639">
    <property type="entry name" value="zf-RING_2"/>
    <property type="match status" value="1"/>
</dbReference>
<dbReference type="Pfam" id="PF23009">
    <property type="entry name" value="UBC_like"/>
    <property type="match status" value="1"/>
</dbReference>
<evidence type="ECO:0000256" key="1">
    <source>
        <dbReference type="ARBA" id="ARBA00000900"/>
    </source>
</evidence>
<comment type="subunit">
    <text evidence="15">Component of the ribosome quality control complex (RQC).</text>
</comment>
<dbReference type="InterPro" id="IPR016024">
    <property type="entry name" value="ARM-type_fold"/>
</dbReference>
<proteinExistence type="inferred from homology"/>
<protein>
    <recommendedName>
        <fullName evidence="6 15">E3 ubiquitin-protein ligase listerin</fullName>
        <ecNumber evidence="5 15">2.3.2.27</ecNumber>
    </recommendedName>
    <alternativeName>
        <fullName evidence="15">RING-type E3 ubiquitin transferase listerin</fullName>
    </alternativeName>
</protein>
<comment type="similarity">
    <text evidence="4 15">Belongs to the LTN1 family.</text>
</comment>
<evidence type="ECO:0000256" key="6">
    <source>
        <dbReference type="ARBA" id="ARBA00017157"/>
    </source>
</evidence>
<dbReference type="SUPFAM" id="SSF57850">
    <property type="entry name" value="RING/U-box"/>
    <property type="match status" value="1"/>
</dbReference>
<dbReference type="CDD" id="cd16491">
    <property type="entry name" value="RING-CH-C4HC3_LTN1"/>
    <property type="match status" value="1"/>
</dbReference>
<dbReference type="InterPro" id="IPR054477">
    <property type="entry name" value="LTN1_E3_ligase_6th"/>
</dbReference>
<dbReference type="Gene3D" id="1.25.10.10">
    <property type="entry name" value="Leucine-rich Repeat Variant"/>
    <property type="match status" value="1"/>
</dbReference>
<dbReference type="Pfam" id="PF22958">
    <property type="entry name" value="Ltn1_1st"/>
    <property type="match status" value="1"/>
</dbReference>
<evidence type="ECO:0000256" key="13">
    <source>
        <dbReference type="ARBA" id="ARBA00022833"/>
    </source>
</evidence>
<evidence type="ECO:0000256" key="3">
    <source>
        <dbReference type="ARBA" id="ARBA00004906"/>
    </source>
</evidence>
<reference evidence="17" key="2">
    <citation type="journal article" date="2023" name="Int. J. Mol. Sci.">
        <title>De Novo Assembly and Annotation of 11 Diverse Shrub Willow (Salix) Genomes Reveals Novel Gene Organization in Sex-Linked Regions.</title>
        <authorList>
            <person name="Hyden B."/>
            <person name="Feng K."/>
            <person name="Yates T.B."/>
            <person name="Jawdy S."/>
            <person name="Cereghino C."/>
            <person name="Smart L.B."/>
            <person name="Muchero W."/>
        </authorList>
    </citation>
    <scope>NUCLEOTIDE SEQUENCE</scope>
    <source>
        <tissue evidence="17">Shoot tip</tissue>
    </source>
</reference>
<dbReference type="PANTHER" id="PTHR12389">
    <property type="entry name" value="ZINC FINGER PROTEIN 294"/>
    <property type="match status" value="1"/>
</dbReference>
<evidence type="ECO:0000256" key="4">
    <source>
        <dbReference type="ARBA" id="ARBA00007997"/>
    </source>
</evidence>
<dbReference type="SMART" id="SM00744">
    <property type="entry name" value="RINGv"/>
    <property type="match status" value="1"/>
</dbReference>
<evidence type="ECO:0000256" key="10">
    <source>
        <dbReference type="ARBA" id="ARBA00022737"/>
    </source>
</evidence>
<comment type="pathway">
    <text evidence="3 15">Protein modification; protein ubiquitination.</text>
</comment>
<keyword evidence="18" id="KW-1185">Reference proteome</keyword>
<evidence type="ECO:0000259" key="16">
    <source>
        <dbReference type="PROSITE" id="PS50089"/>
    </source>
</evidence>
<organism evidence="17 18">
    <name type="scientific">Salix suchowensis</name>
    <dbReference type="NCBI Taxonomy" id="1278906"/>
    <lineage>
        <taxon>Eukaryota</taxon>
        <taxon>Viridiplantae</taxon>
        <taxon>Streptophyta</taxon>
        <taxon>Embryophyta</taxon>
        <taxon>Tracheophyta</taxon>
        <taxon>Spermatophyta</taxon>
        <taxon>Magnoliopsida</taxon>
        <taxon>eudicotyledons</taxon>
        <taxon>Gunneridae</taxon>
        <taxon>Pentapetalae</taxon>
        <taxon>rosids</taxon>
        <taxon>fabids</taxon>
        <taxon>Malpighiales</taxon>
        <taxon>Salicaceae</taxon>
        <taxon>Saliceae</taxon>
        <taxon>Salix</taxon>
    </lineage>
</organism>
<evidence type="ECO:0000256" key="11">
    <source>
        <dbReference type="ARBA" id="ARBA00022771"/>
    </source>
</evidence>
<dbReference type="EMBL" id="JAPFFI010000018">
    <property type="protein sequence ID" value="KAJ6349156.1"/>
    <property type="molecule type" value="Genomic_DNA"/>
</dbReference>
<keyword evidence="8 15" id="KW-0808">Transferase</keyword>
<dbReference type="InterPro" id="IPR011989">
    <property type="entry name" value="ARM-like"/>
</dbReference>
<evidence type="ECO:0000256" key="14">
    <source>
        <dbReference type="PROSITE-ProRule" id="PRU00175"/>
    </source>
</evidence>
<feature type="domain" description="RING-type" evidence="16">
    <location>
        <begin position="1786"/>
        <end position="1833"/>
    </location>
</feature>
<evidence type="ECO:0000313" key="18">
    <source>
        <dbReference type="Proteomes" id="UP001141253"/>
    </source>
</evidence>
<evidence type="ECO:0000256" key="8">
    <source>
        <dbReference type="ARBA" id="ARBA00022679"/>
    </source>
</evidence>
<evidence type="ECO:0000256" key="15">
    <source>
        <dbReference type="RuleBase" id="RU367090"/>
    </source>
</evidence>
<dbReference type="InterPro" id="IPR054478">
    <property type="entry name" value="LTN1_UBC"/>
</dbReference>
<keyword evidence="13 15" id="KW-0862">Zinc</keyword>
<dbReference type="Proteomes" id="UP001141253">
    <property type="component" value="Chromosome 19"/>
</dbReference>
<comment type="caution">
    <text evidence="17">The sequence shown here is derived from an EMBL/GenBank/DDBJ whole genome shotgun (WGS) entry which is preliminary data.</text>
</comment>
<evidence type="ECO:0000256" key="12">
    <source>
        <dbReference type="ARBA" id="ARBA00022786"/>
    </source>
</evidence>
<name>A0ABQ9AN30_9ROSI</name>
<keyword evidence="10" id="KW-0677">Repeat</keyword>
<keyword evidence="12 15" id="KW-0833">Ubl conjugation pathway</keyword>
<dbReference type="Pfam" id="PF22999">
    <property type="entry name" value="LTN1_E3_ligase_6th"/>
    <property type="match status" value="1"/>
</dbReference>